<dbReference type="InterPro" id="IPR041505">
    <property type="entry name" value="Dis3_CSD2"/>
</dbReference>
<dbReference type="Proteomes" id="UP000317650">
    <property type="component" value="Chromosome 5"/>
</dbReference>
<organism evidence="2 3">
    <name type="scientific">Musa balbisiana</name>
    <name type="common">Banana</name>
    <dbReference type="NCBI Taxonomy" id="52838"/>
    <lineage>
        <taxon>Eukaryota</taxon>
        <taxon>Viridiplantae</taxon>
        <taxon>Streptophyta</taxon>
        <taxon>Embryophyta</taxon>
        <taxon>Tracheophyta</taxon>
        <taxon>Spermatophyta</taxon>
        <taxon>Magnoliopsida</taxon>
        <taxon>Liliopsida</taxon>
        <taxon>Zingiberales</taxon>
        <taxon>Musaceae</taxon>
        <taxon>Musa</taxon>
    </lineage>
</organism>
<dbReference type="InterPro" id="IPR012340">
    <property type="entry name" value="NA-bd_OB-fold"/>
</dbReference>
<accession>A0A4S8JYM7</accession>
<dbReference type="GO" id="GO:0003723">
    <property type="term" value="F:RNA binding"/>
    <property type="evidence" value="ECO:0007669"/>
    <property type="project" value="InterPro"/>
</dbReference>
<dbReference type="STRING" id="52838.A0A4S8JYM7"/>
<gene>
    <name evidence="2" type="ORF">C4D60_Mb05t24860</name>
</gene>
<dbReference type="SMART" id="SM00955">
    <property type="entry name" value="RNB"/>
    <property type="match status" value="1"/>
</dbReference>
<reference evidence="2 3" key="1">
    <citation type="journal article" date="2019" name="Nat. Plants">
        <title>Genome sequencing of Musa balbisiana reveals subgenome evolution and function divergence in polyploid bananas.</title>
        <authorList>
            <person name="Yao X."/>
        </authorList>
    </citation>
    <scope>NUCLEOTIDE SEQUENCE [LARGE SCALE GENOMIC DNA]</scope>
    <source>
        <strain evidence="3">cv. DH-PKW</strain>
        <tissue evidence="2">Leaves</tissue>
    </source>
</reference>
<dbReference type="PROSITE" id="PS01175">
    <property type="entry name" value="RIBONUCLEASE_II"/>
    <property type="match status" value="1"/>
</dbReference>
<dbReference type="Pfam" id="PF00773">
    <property type="entry name" value="RNB"/>
    <property type="match status" value="1"/>
</dbReference>
<comment type="caution">
    <text evidence="2">The sequence shown here is derived from an EMBL/GenBank/DDBJ whole genome shotgun (WGS) entry which is preliminary data.</text>
</comment>
<dbReference type="SUPFAM" id="SSF50249">
    <property type="entry name" value="Nucleic acid-binding proteins"/>
    <property type="match status" value="2"/>
</dbReference>
<evidence type="ECO:0000313" key="2">
    <source>
        <dbReference type="EMBL" id="THU67461.1"/>
    </source>
</evidence>
<dbReference type="Gene3D" id="2.40.50.700">
    <property type="match status" value="1"/>
</dbReference>
<dbReference type="InterPro" id="IPR001900">
    <property type="entry name" value="RNase_II/R"/>
</dbReference>
<proteinExistence type="predicted"/>
<dbReference type="PANTHER" id="PTHR23355">
    <property type="entry name" value="RIBONUCLEASE"/>
    <property type="match status" value="1"/>
</dbReference>
<evidence type="ECO:0000313" key="3">
    <source>
        <dbReference type="Proteomes" id="UP000317650"/>
    </source>
</evidence>
<dbReference type="InterPro" id="IPR022966">
    <property type="entry name" value="RNase_II/R_CS"/>
</dbReference>
<dbReference type="InterPro" id="IPR050180">
    <property type="entry name" value="RNR_Ribonuclease"/>
</dbReference>
<dbReference type="Pfam" id="PF17849">
    <property type="entry name" value="OB_Dis3"/>
    <property type="match status" value="1"/>
</dbReference>
<dbReference type="AlphaFoldDB" id="A0A4S8JYM7"/>
<protein>
    <recommendedName>
        <fullName evidence="1">RNB domain-containing protein</fullName>
    </recommendedName>
</protein>
<dbReference type="PANTHER" id="PTHR23355:SF9">
    <property type="entry name" value="DIS3-LIKE EXONUCLEASE 2"/>
    <property type="match status" value="1"/>
</dbReference>
<feature type="domain" description="RNB" evidence="1">
    <location>
        <begin position="201"/>
        <end position="552"/>
    </location>
</feature>
<keyword evidence="3" id="KW-1185">Reference proteome</keyword>
<dbReference type="GO" id="GO:0000932">
    <property type="term" value="C:P-body"/>
    <property type="evidence" value="ECO:0007669"/>
    <property type="project" value="TreeGrafter"/>
</dbReference>
<dbReference type="EMBL" id="PYDT01000003">
    <property type="protein sequence ID" value="THU67461.1"/>
    <property type="molecule type" value="Genomic_DNA"/>
</dbReference>
<name>A0A4S8JYM7_MUSBA</name>
<evidence type="ECO:0000259" key="1">
    <source>
        <dbReference type="SMART" id="SM00955"/>
    </source>
</evidence>
<dbReference type="GO" id="GO:0006402">
    <property type="term" value="P:mRNA catabolic process"/>
    <property type="evidence" value="ECO:0007669"/>
    <property type="project" value="TreeGrafter"/>
</dbReference>
<dbReference type="GO" id="GO:0000175">
    <property type="term" value="F:3'-5'-RNA exonuclease activity"/>
    <property type="evidence" value="ECO:0007669"/>
    <property type="project" value="TreeGrafter"/>
</dbReference>
<sequence length="791" mass="87497">MSDPVVYGNKLRGSNVALTSKASTDSTENGDSEQGEAVERIRGMMSCNPSERPSGRVLSIIRSSPRRGSVIGLLALNPWLPEGEETGRESDYVRLMPTDAKLPMMVITVESLPGCAKERLINGDVSIERELVAARIEEWKEGSVCPKAQVIRMLGRAEEIGPQISAVLFRHAISAADFSPESLSCLPEAPWKIPTEEYETRKDLRNTCTFTIDPASATDLDDALSIEKVSEKVFRIGVHIADVSRFVLPDTALDREARIRSTSVYIPQHKLPMLPPGLSEEACSLVPGEDRLAFSITWDIDDTGNITGRWIGRSVIHSCCKLSYDDVQDIIDGGFEVDVSGKTVPKLHGQFEFKDVVDSLRSLHGITKKMREIRLRNGAFWIETPKLVFLLDESGNPYDSLLGVRKESSCLVEELMLLANGSVAEVISKAFPGCALLRRHAEPKSMKLKELEEFCRKRGLVLDASSSGKLQLALSKMREELKNDPVLLQILSARAARTMQLAVYFCTGDLRGREDEWAHYGLSTPLYTHFTSPLRRYADIIVHRTLAAVVEAEEVYVEKRQSCAASDAGDGIGNRCFTGLYFDKEAAESEEGREALLSAAVRYGVPASEVVSEVAAYCNERKRASKHAEQSAENVYLWALLKNKEVMLSDARVLRVGSTFMTVYINKFAIERRIYFGEVEGLTVEWSETTGTLVLNALKTKPVQRSDLSGKCRVIEDVVLMMSHCQIVTPEDKNECISTAPSCCNRESNVTATAPLCFPLVIRVLSTIPVAVHAVGGSKGRVRIVARLYMH</sequence>